<dbReference type="Gene3D" id="2.70.210.12">
    <property type="entry name" value="GTP1/OBG domain"/>
    <property type="match status" value="1"/>
</dbReference>
<evidence type="ECO:0000259" key="5">
    <source>
        <dbReference type="PROSITE" id="PS51883"/>
    </source>
</evidence>
<dbReference type="CDD" id="cd01898">
    <property type="entry name" value="Obg"/>
    <property type="match status" value="1"/>
</dbReference>
<dbReference type="SUPFAM" id="SSF52540">
    <property type="entry name" value="P-loop containing nucleoside triphosphate hydrolases"/>
    <property type="match status" value="1"/>
</dbReference>
<dbReference type="STRING" id="1353952.A0A165I1F8"/>
<sequence>MGVKRRVDEKRRQGGRTFLDHLLIDVRAGHGGDGSVAFFRDVHQPNGPPSGGNGGAGGDVLIRAVPGMTSLSGIAQLLKGERGGHGSGKWRHGKRGQDVIIKVPVGTVVREVSRGKVINPWDDGMLAAEYPEWAALTPEEQDKLRRKRVWVHYPQKEDDNAKDELFLNAEAQLRKEMKAQLWRERKEQEERPALELDLSEPTVGDSIVLARGGKGGLGNPYFANTEVRKPMWATKGKEGESMRLFLELKLLADVGLVGLPNAGKSTLLRALTNARAEVAGYAFTTLNPQIGTVQLFHDGGFGPTDSRPITHSQDERELADLGLLPPPTRTIHAWDRSEQGRLTICDNPGLLHRASEDVGLGHTFLRSVERARALVYVVDLSSPAPWDDLYVLKHELEAYRPGLSDQARLIVANKADLLGAREEGVELDPEERHEKEREAWEKVQRLEDLSGGLDVVPVSAKFRMGLNRVVALLREYVAESKEKDESGTNVL</sequence>
<dbReference type="GO" id="GO:0042254">
    <property type="term" value="P:ribosome biogenesis"/>
    <property type="evidence" value="ECO:0007669"/>
    <property type="project" value="UniProtKB-UniRule"/>
</dbReference>
<dbReference type="OrthoDB" id="347018at2759"/>
<dbReference type="GO" id="GO:0005739">
    <property type="term" value="C:mitochondrion"/>
    <property type="evidence" value="ECO:0007669"/>
    <property type="project" value="TreeGrafter"/>
</dbReference>
<evidence type="ECO:0000259" key="4">
    <source>
        <dbReference type="PROSITE" id="PS51710"/>
    </source>
</evidence>
<dbReference type="InterPro" id="IPR006169">
    <property type="entry name" value="GTP1_OBG_dom"/>
</dbReference>
<dbReference type="PROSITE" id="PS51710">
    <property type="entry name" value="G_OBG"/>
    <property type="match status" value="1"/>
</dbReference>
<dbReference type="Proteomes" id="UP000076842">
    <property type="component" value="Unassembled WGS sequence"/>
</dbReference>
<dbReference type="InterPro" id="IPR014100">
    <property type="entry name" value="GTP-bd_Obg/CgtA"/>
</dbReference>
<keyword evidence="7" id="KW-1185">Reference proteome</keyword>
<dbReference type="Pfam" id="PF01926">
    <property type="entry name" value="MMR_HSR1"/>
    <property type="match status" value="1"/>
</dbReference>
<dbReference type="InterPro" id="IPR027417">
    <property type="entry name" value="P-loop_NTPase"/>
</dbReference>
<dbReference type="Pfam" id="PF01018">
    <property type="entry name" value="GTP1_OBG"/>
    <property type="match status" value="2"/>
</dbReference>
<reference evidence="6 7" key="1">
    <citation type="journal article" date="2016" name="Mol. Biol. Evol.">
        <title>Comparative Genomics of Early-Diverging Mushroom-Forming Fungi Provides Insights into the Origins of Lignocellulose Decay Capabilities.</title>
        <authorList>
            <person name="Nagy L.G."/>
            <person name="Riley R."/>
            <person name="Tritt A."/>
            <person name="Adam C."/>
            <person name="Daum C."/>
            <person name="Floudas D."/>
            <person name="Sun H."/>
            <person name="Yadav J.S."/>
            <person name="Pangilinan J."/>
            <person name="Larsson K.H."/>
            <person name="Matsuura K."/>
            <person name="Barry K."/>
            <person name="Labutti K."/>
            <person name="Kuo R."/>
            <person name="Ohm R.A."/>
            <person name="Bhattacharya S.S."/>
            <person name="Shirouzu T."/>
            <person name="Yoshinaga Y."/>
            <person name="Martin F.M."/>
            <person name="Grigoriev I.V."/>
            <person name="Hibbett D.S."/>
        </authorList>
    </citation>
    <scope>NUCLEOTIDE SEQUENCE [LARGE SCALE GENOMIC DNA]</scope>
    <source>
        <strain evidence="6 7">HHB12733</strain>
    </source>
</reference>
<dbReference type="PANTHER" id="PTHR11702:SF31">
    <property type="entry name" value="MITOCHONDRIAL RIBOSOME-ASSOCIATED GTPASE 2"/>
    <property type="match status" value="1"/>
</dbReference>
<dbReference type="InterPro" id="IPR006073">
    <property type="entry name" value="GTP-bd"/>
</dbReference>
<dbReference type="PROSITE" id="PS51883">
    <property type="entry name" value="OBG"/>
    <property type="match status" value="1"/>
</dbReference>
<comment type="similarity">
    <text evidence="1">Belongs to the TRAFAC class OBG-HflX-like GTPase superfamily. OBG GTPase family.</text>
</comment>
<dbReference type="InterPro" id="IPR036726">
    <property type="entry name" value="GTP1_OBG_dom_sf"/>
</dbReference>
<accession>A0A165I1F8</accession>
<dbReference type="InterPro" id="IPR045086">
    <property type="entry name" value="OBG_GTPase"/>
</dbReference>
<dbReference type="GO" id="GO:0005525">
    <property type="term" value="F:GTP binding"/>
    <property type="evidence" value="ECO:0007669"/>
    <property type="project" value="UniProtKB-KW"/>
</dbReference>
<feature type="domain" description="OBG-type G" evidence="4">
    <location>
        <begin position="252"/>
        <end position="478"/>
    </location>
</feature>
<feature type="domain" description="Obg" evidence="5">
    <location>
        <begin position="16"/>
        <end position="251"/>
    </location>
</feature>
<proteinExistence type="inferred from homology"/>
<gene>
    <name evidence="6" type="ORF">CALCODRAFT_430159</name>
</gene>
<dbReference type="PIRSF" id="PIRSF002401">
    <property type="entry name" value="GTP_bd_Obg/CgtA"/>
    <property type="match status" value="1"/>
</dbReference>
<evidence type="ECO:0000256" key="1">
    <source>
        <dbReference type="ARBA" id="ARBA00007699"/>
    </source>
</evidence>
<keyword evidence="3" id="KW-0342">GTP-binding</keyword>
<dbReference type="InterPro" id="IPR031167">
    <property type="entry name" value="G_OBG"/>
</dbReference>
<dbReference type="PANTHER" id="PTHR11702">
    <property type="entry name" value="DEVELOPMENTALLY REGULATED GTP-BINDING PROTEIN-RELATED"/>
    <property type="match status" value="1"/>
</dbReference>
<dbReference type="GO" id="GO:0000287">
    <property type="term" value="F:magnesium ion binding"/>
    <property type="evidence" value="ECO:0007669"/>
    <property type="project" value="InterPro"/>
</dbReference>
<dbReference type="EMBL" id="KV423935">
    <property type="protein sequence ID" value="KZT60011.1"/>
    <property type="molecule type" value="Genomic_DNA"/>
</dbReference>
<evidence type="ECO:0000256" key="3">
    <source>
        <dbReference type="ARBA" id="ARBA00023134"/>
    </source>
</evidence>
<name>A0A165I1F8_9BASI</name>
<dbReference type="SUPFAM" id="SSF82051">
    <property type="entry name" value="Obg GTP-binding protein N-terminal domain"/>
    <property type="match status" value="1"/>
</dbReference>
<dbReference type="AlphaFoldDB" id="A0A165I1F8"/>
<dbReference type="FunCoup" id="A0A165I1F8">
    <property type="interactions" value="366"/>
</dbReference>
<dbReference type="GO" id="GO:0003924">
    <property type="term" value="F:GTPase activity"/>
    <property type="evidence" value="ECO:0007669"/>
    <property type="project" value="InterPro"/>
</dbReference>
<organism evidence="6 7">
    <name type="scientific">Calocera cornea HHB12733</name>
    <dbReference type="NCBI Taxonomy" id="1353952"/>
    <lineage>
        <taxon>Eukaryota</taxon>
        <taxon>Fungi</taxon>
        <taxon>Dikarya</taxon>
        <taxon>Basidiomycota</taxon>
        <taxon>Agaricomycotina</taxon>
        <taxon>Dacrymycetes</taxon>
        <taxon>Dacrymycetales</taxon>
        <taxon>Dacrymycetaceae</taxon>
        <taxon>Calocera</taxon>
    </lineage>
</organism>
<evidence type="ECO:0000313" key="7">
    <source>
        <dbReference type="Proteomes" id="UP000076842"/>
    </source>
</evidence>
<keyword evidence="2" id="KW-0547">Nucleotide-binding</keyword>
<evidence type="ECO:0000313" key="6">
    <source>
        <dbReference type="EMBL" id="KZT60011.1"/>
    </source>
</evidence>
<dbReference type="Gene3D" id="3.40.50.300">
    <property type="entry name" value="P-loop containing nucleotide triphosphate hydrolases"/>
    <property type="match status" value="1"/>
</dbReference>
<protein>
    <submittedName>
        <fullName evidence="6">GTP-binding protein Obg/CgtA</fullName>
    </submittedName>
</protein>
<dbReference type="InParanoid" id="A0A165I1F8"/>
<dbReference type="PRINTS" id="PR00326">
    <property type="entry name" value="GTP1OBG"/>
</dbReference>
<evidence type="ECO:0000256" key="2">
    <source>
        <dbReference type="ARBA" id="ARBA00022741"/>
    </source>
</evidence>